<protein>
    <submittedName>
        <fullName evidence="2">ATP synthase F0 subunit 8</fullName>
    </submittedName>
</protein>
<proteinExistence type="predicted"/>
<keyword evidence="1" id="KW-1133">Transmembrane helix</keyword>
<dbReference type="GeneID" id="63366949"/>
<name>A0A7M1IBP4_CYRHA</name>
<feature type="transmembrane region" description="Helical" evidence="1">
    <location>
        <begin position="6"/>
        <end position="27"/>
    </location>
</feature>
<keyword evidence="1" id="KW-0472">Membrane</keyword>
<dbReference type="RefSeq" id="YP_010026023.1">
    <property type="nucleotide sequence ID" value="NC_053738.1"/>
</dbReference>
<evidence type="ECO:0000313" key="2">
    <source>
        <dbReference type="EMBL" id="QOQ36837.1"/>
    </source>
</evidence>
<sequence length="50" mass="5935">MPQMGPMMWLIFPLIMMFMLMLSMGTLDSEMNVNLEKKNGDAYFQKLMVW</sequence>
<accession>A0A7M1IBP4</accession>
<gene>
    <name evidence="2" type="primary">ATP8</name>
</gene>
<dbReference type="AlphaFoldDB" id="A0A7M1IBP4"/>
<geneLocation type="mitochondrion" evidence="2"/>
<organism evidence="2">
    <name type="scientific">Cyriopagopus hainanus</name>
    <name type="common">Chinese bird spider</name>
    <name type="synonym">Haplopelma hainanum</name>
    <dbReference type="NCBI Taxonomy" id="2781057"/>
    <lineage>
        <taxon>Eukaryota</taxon>
        <taxon>Metazoa</taxon>
        <taxon>Ecdysozoa</taxon>
        <taxon>Arthropoda</taxon>
        <taxon>Chelicerata</taxon>
        <taxon>Arachnida</taxon>
        <taxon>Araneae</taxon>
        <taxon>Mygalomorphae</taxon>
        <taxon>Avicularoidea</taxon>
        <taxon>Theraphosidae</taxon>
        <taxon>Cyriopagopus</taxon>
    </lineage>
</organism>
<keyword evidence="1" id="KW-0812">Transmembrane</keyword>
<keyword evidence="2" id="KW-0496">Mitochondrion</keyword>
<dbReference type="EMBL" id="MN877932">
    <property type="protein sequence ID" value="QOQ36837.1"/>
    <property type="molecule type" value="Genomic_DNA"/>
</dbReference>
<reference evidence="2" key="1">
    <citation type="journal article" date="2020" name="Mitochondrial DNA Part B Resour">
        <title>A mitogenomic phylogeny of spiders and complete mitochondrial genome of Cyriopagopus hainanus (Araneae:Theraphosidae).</title>
        <authorList>
            <person name="Chen G."/>
            <person name="Wu H."/>
            <person name="Wang N."/>
            <person name="Zhong S."/>
            <person name="Zhou Y."/>
            <person name="Liang B."/>
        </authorList>
    </citation>
    <scope>NUCLEOTIDE SEQUENCE</scope>
</reference>
<dbReference type="CTD" id="4509"/>
<evidence type="ECO:0000256" key="1">
    <source>
        <dbReference type="SAM" id="Phobius"/>
    </source>
</evidence>